<dbReference type="PROSITE" id="PS50011">
    <property type="entry name" value="PROTEIN_KINASE_DOM"/>
    <property type="match status" value="1"/>
</dbReference>
<feature type="domain" description="Protein kinase" evidence="2">
    <location>
        <begin position="1"/>
        <end position="65"/>
    </location>
</feature>
<evidence type="ECO:0000259" key="3">
    <source>
        <dbReference type="PROSITE" id="PS50835"/>
    </source>
</evidence>
<accession>A0A1I8FPL9</accession>
<dbReference type="WBParaSite" id="maker-unitig_41451-snap-gene-0.2-mRNA-1">
    <property type="protein sequence ID" value="maker-unitig_41451-snap-gene-0.2-mRNA-1"/>
    <property type="gene ID" value="maker-unitig_41451-snap-gene-0.2"/>
</dbReference>
<name>A0A1I8FPL9_9PLAT</name>
<reference evidence="5" key="1">
    <citation type="submission" date="2016-11" db="UniProtKB">
        <authorList>
            <consortium name="WormBaseParasite"/>
        </authorList>
    </citation>
    <scope>IDENTIFICATION</scope>
</reference>
<dbReference type="PANTHER" id="PTHR47633:SF4">
    <property type="entry name" value="MYOPALLADIN ISOFORM X1"/>
    <property type="match status" value="1"/>
</dbReference>
<dbReference type="AlphaFoldDB" id="A0A1I8FPL9"/>
<dbReference type="InterPro" id="IPR007110">
    <property type="entry name" value="Ig-like_dom"/>
</dbReference>
<dbReference type="InterPro" id="IPR011009">
    <property type="entry name" value="Kinase-like_dom_sf"/>
</dbReference>
<keyword evidence="4" id="KW-1185">Reference proteome</keyword>
<dbReference type="GO" id="GO:0004672">
    <property type="term" value="F:protein kinase activity"/>
    <property type="evidence" value="ECO:0007669"/>
    <property type="project" value="InterPro"/>
</dbReference>
<evidence type="ECO:0000313" key="5">
    <source>
        <dbReference type="WBParaSite" id="maker-unitig_41451-snap-gene-0.2-mRNA-1"/>
    </source>
</evidence>
<feature type="domain" description="Ig-like" evidence="3">
    <location>
        <begin position="221"/>
        <end position="261"/>
    </location>
</feature>
<dbReference type="Gene3D" id="1.10.510.10">
    <property type="entry name" value="Transferase(Phosphotransferase) domain 1"/>
    <property type="match status" value="1"/>
</dbReference>
<feature type="region of interest" description="Disordered" evidence="1">
    <location>
        <begin position="182"/>
        <end position="218"/>
    </location>
</feature>
<dbReference type="InterPro" id="IPR013098">
    <property type="entry name" value="Ig_I-set"/>
</dbReference>
<dbReference type="Pfam" id="PF07679">
    <property type="entry name" value="I-set"/>
    <property type="match status" value="2"/>
</dbReference>
<evidence type="ECO:0000256" key="1">
    <source>
        <dbReference type="SAM" id="MobiDB-lite"/>
    </source>
</evidence>
<feature type="region of interest" description="Disordered" evidence="1">
    <location>
        <begin position="306"/>
        <end position="336"/>
    </location>
</feature>
<dbReference type="Proteomes" id="UP000095280">
    <property type="component" value="Unplaced"/>
</dbReference>
<dbReference type="InterPro" id="IPR036179">
    <property type="entry name" value="Ig-like_dom_sf"/>
</dbReference>
<dbReference type="GO" id="GO:0005524">
    <property type="term" value="F:ATP binding"/>
    <property type="evidence" value="ECO:0007669"/>
    <property type="project" value="InterPro"/>
</dbReference>
<dbReference type="PANTHER" id="PTHR47633">
    <property type="entry name" value="IMMUNOGLOBULIN"/>
    <property type="match status" value="1"/>
</dbReference>
<sequence length="595" mass="66032">LSGLSPFAGNDDYETLGNVKKCDWDFDRDAFASVSDEARDFIKSLLVRRPEKRLTVHEALDHPWLQRGREAAYDKLRQKMQDLHPNWFGGNLGIARLADFSSLRKLRMKEFQMHETSFGRAPFRASLKERLLPGGQNAVFECKVLSISPPIVTWARNDEALMQSVKYMQRYAGHDFSLKINRVKPEDGGTTRTTWSRPRGRQDPRKSPSPLPELWKEPDRPAKVTFPLRNRFIQEGGFVKLSCTFDGLPPPEVFWTKDGRELQPRGKDYNLQSRQVGWLSGSARPLQRVDERRPAQRDLLAIAAQRPQVAVPPPSSRKYSLEFESTSTSSTSRTEMRLIDQRHLREPRVGAELPAETDGDIHVISQGGRPGRAELAPSTPLPMTSASAWDLDGKPAQAEEALSRSARRGTSSSLLLPDALVEDSGCNTCTCSATPKAQAAQVKIDAHPRRCRSKMASRSSWRLKASGGTAVRWTANGKPVSADFEQYPEPNCSPLTQPSPPWPSASVRVAPPPDEPDAPSECWRLSRTTWTKENGTATGQLSNDGDRLRLVSADCDHSLNIAAAAATDSGLYRIDLTGPDGAKETACFSLQILPC</sequence>
<organism evidence="4 5">
    <name type="scientific">Macrostomum lignano</name>
    <dbReference type="NCBI Taxonomy" id="282301"/>
    <lineage>
        <taxon>Eukaryota</taxon>
        <taxon>Metazoa</taxon>
        <taxon>Spiralia</taxon>
        <taxon>Lophotrochozoa</taxon>
        <taxon>Platyhelminthes</taxon>
        <taxon>Rhabditophora</taxon>
        <taxon>Macrostomorpha</taxon>
        <taxon>Macrostomida</taxon>
        <taxon>Macrostomidae</taxon>
        <taxon>Macrostomum</taxon>
    </lineage>
</organism>
<dbReference type="InterPro" id="IPR013783">
    <property type="entry name" value="Ig-like_fold"/>
</dbReference>
<proteinExistence type="predicted"/>
<dbReference type="InterPro" id="IPR000719">
    <property type="entry name" value="Prot_kinase_dom"/>
</dbReference>
<dbReference type="SUPFAM" id="SSF48726">
    <property type="entry name" value="Immunoglobulin"/>
    <property type="match status" value="2"/>
</dbReference>
<dbReference type="SUPFAM" id="SSF56112">
    <property type="entry name" value="Protein kinase-like (PK-like)"/>
    <property type="match status" value="1"/>
</dbReference>
<feature type="region of interest" description="Disordered" evidence="1">
    <location>
        <begin position="366"/>
        <end position="412"/>
    </location>
</feature>
<protein>
    <submittedName>
        <fullName evidence="5">Ig-like domain-containing protein</fullName>
    </submittedName>
</protein>
<evidence type="ECO:0000259" key="2">
    <source>
        <dbReference type="PROSITE" id="PS50011"/>
    </source>
</evidence>
<evidence type="ECO:0000313" key="4">
    <source>
        <dbReference type="Proteomes" id="UP000095280"/>
    </source>
</evidence>
<dbReference type="PROSITE" id="PS50835">
    <property type="entry name" value="IG_LIKE"/>
    <property type="match status" value="1"/>
</dbReference>
<dbReference type="Gene3D" id="2.60.40.10">
    <property type="entry name" value="Immunoglobulins"/>
    <property type="match status" value="2"/>
</dbReference>